<evidence type="ECO:0000313" key="3">
    <source>
        <dbReference type="Proteomes" id="UP000501421"/>
    </source>
</evidence>
<dbReference type="RefSeq" id="WP_033843972.1">
    <property type="nucleotide sequence ID" value="NZ_AP022557.1"/>
</dbReference>
<dbReference type="AlphaFoldDB" id="A0A679FWD4"/>
<keyword evidence="1" id="KW-0732">Signal</keyword>
<name>A0A679FWD4_9BACL</name>
<feature type="chain" id="PRO_5025556422" description="DUF4879 domain-containing protein" evidence="1">
    <location>
        <begin position="25"/>
        <end position="153"/>
    </location>
</feature>
<dbReference type="Gene3D" id="2.60.40.2870">
    <property type="match status" value="1"/>
</dbReference>
<proteinExistence type="predicted"/>
<reference evidence="3" key="1">
    <citation type="journal article" date="2020" name="Microbiol. Resour. Announc.">
        <title>Complete Genome Sequence of Geobacillus sp. Strain E55-1, Isolated from Mine Geyser in Japan.</title>
        <authorList>
            <person name="Miyazaki K."/>
            <person name="Hase E."/>
            <person name="Tokito N."/>
        </authorList>
    </citation>
    <scope>NUCLEOTIDE SEQUENCE [LARGE SCALE GENOMIC DNA]</scope>
    <source>
        <strain evidence="3">E55-1</strain>
    </source>
</reference>
<dbReference type="InterPro" id="IPR032624">
    <property type="entry name" value="DUF4879"/>
</dbReference>
<gene>
    <name evidence="2" type="ORF">GsuE55_08640</name>
</gene>
<protein>
    <recommendedName>
        <fullName evidence="4">DUF4879 domain-containing protein</fullName>
    </recommendedName>
</protein>
<keyword evidence="3" id="KW-1185">Reference proteome</keyword>
<dbReference type="Proteomes" id="UP000501421">
    <property type="component" value="Chromosome"/>
</dbReference>
<evidence type="ECO:0008006" key="4">
    <source>
        <dbReference type="Google" id="ProtNLM"/>
    </source>
</evidence>
<dbReference type="Pfam" id="PF16219">
    <property type="entry name" value="DUF4879"/>
    <property type="match status" value="1"/>
</dbReference>
<accession>A0A679FWD4</accession>
<feature type="signal peptide" evidence="1">
    <location>
        <begin position="1"/>
        <end position="24"/>
    </location>
</feature>
<evidence type="ECO:0000256" key="1">
    <source>
        <dbReference type="SAM" id="SignalP"/>
    </source>
</evidence>
<sequence>MKKVFGFLFAIAFVFTLNHNEAKAAPAPPLTDLQIIGVTSDGANYEWEYISFDQTSASYPMSGETGYIAVYVEGTELYGWFRIYNKGQDITNIAKEIIDMREPVTDSSGMVIGWIKYYEIPLDKVESGQFTVSARNYYPPNNTFYDNLYINVE</sequence>
<dbReference type="EMBL" id="AP022557">
    <property type="protein sequence ID" value="BBW96031.1"/>
    <property type="molecule type" value="Genomic_DNA"/>
</dbReference>
<organism evidence="2 3">
    <name type="scientific">Geobacillus subterraneus</name>
    <dbReference type="NCBI Taxonomy" id="129338"/>
    <lineage>
        <taxon>Bacteria</taxon>
        <taxon>Bacillati</taxon>
        <taxon>Bacillota</taxon>
        <taxon>Bacilli</taxon>
        <taxon>Bacillales</taxon>
        <taxon>Anoxybacillaceae</taxon>
        <taxon>Geobacillus</taxon>
    </lineage>
</organism>
<evidence type="ECO:0000313" key="2">
    <source>
        <dbReference type="EMBL" id="BBW96031.1"/>
    </source>
</evidence>